<dbReference type="EC" id="3.1.3.2" evidence="3"/>
<evidence type="ECO:0000256" key="6">
    <source>
        <dbReference type="ARBA" id="ARBA00023157"/>
    </source>
</evidence>
<dbReference type="CDD" id="cd07061">
    <property type="entry name" value="HP_HAP_like"/>
    <property type="match status" value="1"/>
</dbReference>
<dbReference type="PANTHER" id="PTHR11567">
    <property type="entry name" value="ACID PHOSPHATASE-RELATED"/>
    <property type="match status" value="1"/>
</dbReference>
<keyword evidence="9" id="KW-1185">Reference proteome</keyword>
<evidence type="ECO:0000313" key="8">
    <source>
        <dbReference type="EnsemblMetazoa" id="XP_031776592"/>
    </source>
</evidence>
<dbReference type="GeneID" id="100679177"/>
<dbReference type="OrthoDB" id="10257284at2759"/>
<organism evidence="8 9">
    <name type="scientific">Nasonia vitripennis</name>
    <name type="common">Parasitic wasp</name>
    <dbReference type="NCBI Taxonomy" id="7425"/>
    <lineage>
        <taxon>Eukaryota</taxon>
        <taxon>Metazoa</taxon>
        <taxon>Ecdysozoa</taxon>
        <taxon>Arthropoda</taxon>
        <taxon>Hexapoda</taxon>
        <taxon>Insecta</taxon>
        <taxon>Pterygota</taxon>
        <taxon>Neoptera</taxon>
        <taxon>Endopterygota</taxon>
        <taxon>Hymenoptera</taxon>
        <taxon>Apocrita</taxon>
        <taxon>Proctotrupomorpha</taxon>
        <taxon>Chalcidoidea</taxon>
        <taxon>Pteromalidae</taxon>
        <taxon>Pteromalinae</taxon>
        <taxon>Nasonia</taxon>
    </lineage>
</organism>
<dbReference type="InterPro" id="IPR029033">
    <property type="entry name" value="His_PPase_superfam"/>
</dbReference>
<evidence type="ECO:0000256" key="4">
    <source>
        <dbReference type="ARBA" id="ARBA00022729"/>
    </source>
</evidence>
<dbReference type="EnsemblMetazoa" id="XM_031920732">
    <property type="protein sequence ID" value="XP_031776592"/>
    <property type="gene ID" value="LOC100679177"/>
</dbReference>
<dbReference type="GO" id="GO:0003993">
    <property type="term" value="F:acid phosphatase activity"/>
    <property type="evidence" value="ECO:0007669"/>
    <property type="project" value="UniProtKB-EC"/>
</dbReference>
<evidence type="ECO:0000256" key="2">
    <source>
        <dbReference type="ARBA" id="ARBA00005375"/>
    </source>
</evidence>
<name>A0A7M7T610_NASVI</name>
<keyword evidence="7" id="KW-0325">Glycoprotein</keyword>
<evidence type="ECO:0000313" key="9">
    <source>
        <dbReference type="Proteomes" id="UP000002358"/>
    </source>
</evidence>
<dbReference type="AlphaFoldDB" id="A0A7M7T610"/>
<keyword evidence="4" id="KW-0732">Signal</keyword>
<dbReference type="KEGG" id="nvi:100679177"/>
<protein>
    <recommendedName>
        <fullName evidence="3">acid phosphatase</fullName>
        <ecNumber evidence="3">3.1.3.2</ecNumber>
    </recommendedName>
</protein>
<dbReference type="Proteomes" id="UP000002358">
    <property type="component" value="Chromosome 1"/>
</dbReference>
<dbReference type="SUPFAM" id="SSF53254">
    <property type="entry name" value="Phosphoglycerate mutase-like"/>
    <property type="match status" value="1"/>
</dbReference>
<evidence type="ECO:0000256" key="5">
    <source>
        <dbReference type="ARBA" id="ARBA00022801"/>
    </source>
</evidence>
<dbReference type="RefSeq" id="XP_031776592.2">
    <property type="nucleotide sequence ID" value="XM_031920732.2"/>
</dbReference>
<keyword evidence="5" id="KW-0378">Hydrolase</keyword>
<accession>A0A7M7T610</accession>
<dbReference type="PANTHER" id="PTHR11567:SF211">
    <property type="entry name" value="PROSTATIC ACID PHOSPHATASE"/>
    <property type="match status" value="1"/>
</dbReference>
<keyword evidence="6" id="KW-1015">Disulfide bond</keyword>
<proteinExistence type="inferred from homology"/>
<dbReference type="InterPro" id="IPR000560">
    <property type="entry name" value="His_Pase_clade-2"/>
</dbReference>
<comment type="catalytic activity">
    <reaction evidence="1">
        <text>a phosphate monoester + H2O = an alcohol + phosphate</text>
        <dbReference type="Rhea" id="RHEA:15017"/>
        <dbReference type="ChEBI" id="CHEBI:15377"/>
        <dbReference type="ChEBI" id="CHEBI:30879"/>
        <dbReference type="ChEBI" id="CHEBI:43474"/>
        <dbReference type="ChEBI" id="CHEBI:67140"/>
        <dbReference type="EC" id="3.1.3.2"/>
    </reaction>
</comment>
<dbReference type="Pfam" id="PF00328">
    <property type="entry name" value="His_Phos_2"/>
    <property type="match status" value="1"/>
</dbReference>
<dbReference type="InParanoid" id="A0A7M7T610"/>
<evidence type="ECO:0000256" key="3">
    <source>
        <dbReference type="ARBA" id="ARBA00012646"/>
    </source>
</evidence>
<dbReference type="SMR" id="A0A7M7T610"/>
<dbReference type="InterPro" id="IPR050645">
    <property type="entry name" value="Histidine_acid_phosphatase"/>
</dbReference>
<dbReference type="Gene3D" id="3.40.50.1240">
    <property type="entry name" value="Phosphoglycerate mutase-like"/>
    <property type="match status" value="1"/>
</dbReference>
<evidence type="ECO:0000256" key="7">
    <source>
        <dbReference type="ARBA" id="ARBA00023180"/>
    </source>
</evidence>
<reference evidence="8" key="1">
    <citation type="submission" date="2021-01" db="UniProtKB">
        <authorList>
            <consortium name="EnsemblMetazoa"/>
        </authorList>
    </citation>
    <scope>IDENTIFICATION</scope>
</reference>
<evidence type="ECO:0000256" key="1">
    <source>
        <dbReference type="ARBA" id="ARBA00000032"/>
    </source>
</evidence>
<comment type="similarity">
    <text evidence="2">Belongs to the histidine acid phosphatase family.</text>
</comment>
<sequence length="378" mass="43971">MKRLFRHGDRTPEKVEIYKTDPYDPDFYEQYGYGQLHKAGMEREHKLGEMLRKRYNDFLGDYYVDDIYAYSTDYDRTKMSLQLVLNGLYPPTAKMRWSANIEWFPIPTHYEPFETDFISFDVNGKCSQEYKKLFTEAEKSPEVIKKFEENGDFLDYVRDKTQIISERLVPISMIASELQCVRSLGLPLPDWCSEKDFKRLQEFQALYYDLTAKTELMKRIAAGPVIERFLDNVKDSEKLGNKKKLYLYGAHDINVGVFTRAHNFTGIPKNPAYGSAVIVEKLRGPDDQIYLRMLYWTGVSEKLIALKLDSCAHECLLSNYIDIISPVLPEIGFTKCKTSACCKISRTYTKKINPDVKMPHLFAGEDQLSFKYGHELLL</sequence>